<dbReference type="InterPro" id="IPR000222">
    <property type="entry name" value="PP2C_BS"/>
</dbReference>
<dbReference type="SMART" id="SM00332">
    <property type="entry name" value="PP2Cc"/>
    <property type="match status" value="1"/>
</dbReference>
<comment type="similarity">
    <text evidence="3 9">Belongs to the PP2C family.</text>
</comment>
<accession>A0A1Y1K8D3</accession>
<dbReference type="Proteomes" id="UP000327044">
    <property type="component" value="Unassembled WGS sequence"/>
</dbReference>
<dbReference type="FunCoup" id="A0A1Y1K8D3">
    <property type="interactions" value="870"/>
</dbReference>
<evidence type="ECO:0000313" key="11">
    <source>
        <dbReference type="EMBL" id="JAV55975.1"/>
    </source>
</evidence>
<keyword evidence="6 9" id="KW-0378">Hydrolase</keyword>
<evidence type="ECO:0000256" key="2">
    <source>
        <dbReference type="ARBA" id="ARBA00001946"/>
    </source>
</evidence>
<evidence type="ECO:0000256" key="5">
    <source>
        <dbReference type="ARBA" id="ARBA00022723"/>
    </source>
</evidence>
<evidence type="ECO:0000256" key="8">
    <source>
        <dbReference type="ARBA" id="ARBA00023211"/>
    </source>
</evidence>
<dbReference type="InterPro" id="IPR015655">
    <property type="entry name" value="PP2C"/>
</dbReference>
<dbReference type="EMBL" id="GEZM01094048">
    <property type="protein sequence ID" value="JAV55975.1"/>
    <property type="molecule type" value="Transcribed_RNA"/>
</dbReference>
<dbReference type="GO" id="GO:0004722">
    <property type="term" value="F:protein serine/threonine phosphatase activity"/>
    <property type="evidence" value="ECO:0007669"/>
    <property type="project" value="UniProtKB-EC"/>
</dbReference>
<dbReference type="PANTHER" id="PTHR13832:SF565">
    <property type="entry name" value="AT28366P-RELATED"/>
    <property type="match status" value="1"/>
</dbReference>
<keyword evidence="8" id="KW-0464">Manganese</keyword>
<keyword evidence="5" id="KW-0479">Metal-binding</keyword>
<dbReference type="EC" id="3.1.3.16" evidence="4"/>
<reference evidence="12 13" key="2">
    <citation type="journal article" date="2018" name="Elife">
        <title>Firefly genomes illuminate parallel origins of bioluminescence in beetles.</title>
        <authorList>
            <person name="Fallon T.R."/>
            <person name="Lower S.E."/>
            <person name="Chang C.H."/>
            <person name="Bessho-Uehara M."/>
            <person name="Martin G.J."/>
            <person name="Bewick A.J."/>
            <person name="Behringer M."/>
            <person name="Debat H.J."/>
            <person name="Wong I."/>
            <person name="Day J.C."/>
            <person name="Suvorov A."/>
            <person name="Silva C.J."/>
            <person name="Stanger-Hall K.F."/>
            <person name="Hall D.W."/>
            <person name="Schmitz R.J."/>
            <person name="Nelson D.R."/>
            <person name="Lewis S.M."/>
            <person name="Shigenobu S."/>
            <person name="Bybee S.M."/>
            <person name="Larracuente A.M."/>
            <person name="Oba Y."/>
            <person name="Weng J.K."/>
        </authorList>
    </citation>
    <scope>NUCLEOTIDE SEQUENCE [LARGE SCALE GENOMIC DNA]</scope>
    <source>
        <strain evidence="12">1611_PpyrPB1</strain>
        <tissue evidence="12">Whole body</tissue>
    </source>
</reference>
<dbReference type="SUPFAM" id="SSF81606">
    <property type="entry name" value="PP2C-like"/>
    <property type="match status" value="1"/>
</dbReference>
<dbReference type="CDD" id="cd00143">
    <property type="entry name" value="PP2Cc"/>
    <property type="match status" value="1"/>
</dbReference>
<dbReference type="Gene3D" id="3.60.40.10">
    <property type="entry name" value="PPM-type phosphatase domain"/>
    <property type="match status" value="1"/>
</dbReference>
<reference evidence="11" key="1">
    <citation type="journal article" date="2016" name="Sci. Rep.">
        <title>Molecular characterization of firefly nuptial gifts: a multi-omics approach sheds light on postcopulatory sexual selection.</title>
        <authorList>
            <person name="Al-Wathiqui N."/>
            <person name="Fallon T.R."/>
            <person name="South A."/>
            <person name="Weng J.K."/>
            <person name="Lewis S.M."/>
        </authorList>
    </citation>
    <scope>NUCLEOTIDE SEQUENCE</scope>
</reference>
<evidence type="ECO:0000256" key="7">
    <source>
        <dbReference type="ARBA" id="ARBA00022912"/>
    </source>
</evidence>
<evidence type="ECO:0000256" key="3">
    <source>
        <dbReference type="ARBA" id="ARBA00006702"/>
    </source>
</evidence>
<dbReference type="FunFam" id="3.60.40.10:FF:000016">
    <property type="entry name" value="Protein phosphatase 2C"/>
    <property type="match status" value="1"/>
</dbReference>
<dbReference type="PROSITE" id="PS01032">
    <property type="entry name" value="PPM_1"/>
    <property type="match status" value="1"/>
</dbReference>
<dbReference type="GO" id="GO:0046872">
    <property type="term" value="F:metal ion binding"/>
    <property type="evidence" value="ECO:0007669"/>
    <property type="project" value="UniProtKB-KW"/>
</dbReference>
<feature type="domain" description="PPM-type phosphatase" evidence="10">
    <location>
        <begin position="23"/>
        <end position="286"/>
    </location>
</feature>
<organism evidence="11">
    <name type="scientific">Photinus pyralis</name>
    <name type="common">Common eastern firefly</name>
    <name type="synonym">Lampyris pyralis</name>
    <dbReference type="NCBI Taxonomy" id="7054"/>
    <lineage>
        <taxon>Eukaryota</taxon>
        <taxon>Metazoa</taxon>
        <taxon>Ecdysozoa</taxon>
        <taxon>Arthropoda</taxon>
        <taxon>Hexapoda</taxon>
        <taxon>Insecta</taxon>
        <taxon>Pterygota</taxon>
        <taxon>Neoptera</taxon>
        <taxon>Endopterygota</taxon>
        <taxon>Coleoptera</taxon>
        <taxon>Polyphaga</taxon>
        <taxon>Elateriformia</taxon>
        <taxon>Elateroidea</taxon>
        <taxon>Lampyridae</taxon>
        <taxon>Lampyrinae</taxon>
        <taxon>Photinus</taxon>
    </lineage>
</organism>
<dbReference type="Pfam" id="PF00481">
    <property type="entry name" value="PP2C"/>
    <property type="match status" value="1"/>
</dbReference>
<dbReference type="OrthoDB" id="10264738at2759"/>
<evidence type="ECO:0000256" key="4">
    <source>
        <dbReference type="ARBA" id="ARBA00013081"/>
    </source>
</evidence>
<dbReference type="AlphaFoldDB" id="A0A1Y1K8D3"/>
<evidence type="ECO:0000256" key="6">
    <source>
        <dbReference type="ARBA" id="ARBA00022801"/>
    </source>
</evidence>
<name>A0A1Y1K8D3_PHOPY</name>
<dbReference type="InterPro" id="IPR001932">
    <property type="entry name" value="PPM-type_phosphatase-like_dom"/>
</dbReference>
<protein>
    <recommendedName>
        <fullName evidence="4">protein-serine/threonine phosphatase</fullName>
        <ecNumber evidence="4">3.1.3.16</ecNumber>
    </recommendedName>
</protein>
<keyword evidence="13" id="KW-1185">Reference proteome</keyword>
<evidence type="ECO:0000259" key="10">
    <source>
        <dbReference type="PROSITE" id="PS51746"/>
    </source>
</evidence>
<reference evidence="12" key="3">
    <citation type="submission" date="2019-08" db="EMBL/GenBank/DDBJ databases">
        <authorList>
            <consortium name="Photinus pyralis genome working group"/>
            <person name="Fallon T.R."/>
            <person name="Sander Lower S.E."/>
            <person name="Weng J.-K."/>
        </authorList>
    </citation>
    <scope>NUCLEOTIDE SEQUENCE</scope>
    <source>
        <strain evidence="12">1611_PpyrPB1</strain>
        <tissue evidence="12">Whole body</tissue>
    </source>
</reference>
<evidence type="ECO:0000256" key="1">
    <source>
        <dbReference type="ARBA" id="ARBA00001936"/>
    </source>
</evidence>
<proteinExistence type="inferred from homology"/>
<dbReference type="EMBL" id="VVIM01000008">
    <property type="protein sequence ID" value="KAB0794947.1"/>
    <property type="molecule type" value="Genomic_DNA"/>
</dbReference>
<dbReference type="PANTHER" id="PTHR13832">
    <property type="entry name" value="PROTEIN PHOSPHATASE 2C"/>
    <property type="match status" value="1"/>
</dbReference>
<sequence length="324" mass="35798">MGQTLSEPVTAKDTACCQNSEFRVGSSCMQGWRVTMEDAHTHILSLPDDPGSAFFAVYDGHGGPKISDYAGKHLHKYITQRNEYKEGNIIDAMKQAFLEMDEVMQNEETLKHEQAGTTAIAMVIRESRLFCANVGDSRAVASIKGVAEPLSNDHKPYLQEEFDRITAAGGWVDCNRVNGNLALSRALGDFIFKRNDKMKPEEQMVTAYPDVLVRTITPDWEFIVLACDGIWDVMTNEEVISFVRQNIAAGVEPEEICESIMMQCLAPDCQMAGLGCDNMTVVIVCLLQGKSYEDLMVKCAIPAVTEDSALKCSETENINDSEAV</sequence>
<comment type="cofactor">
    <cofactor evidence="1">
        <name>Mn(2+)</name>
        <dbReference type="ChEBI" id="CHEBI:29035"/>
    </cofactor>
</comment>
<dbReference type="InterPro" id="IPR036457">
    <property type="entry name" value="PPM-type-like_dom_sf"/>
</dbReference>
<comment type="cofactor">
    <cofactor evidence="2">
        <name>Mg(2+)</name>
        <dbReference type="ChEBI" id="CHEBI:18420"/>
    </cofactor>
</comment>
<evidence type="ECO:0000313" key="13">
    <source>
        <dbReference type="Proteomes" id="UP000327044"/>
    </source>
</evidence>
<evidence type="ECO:0000256" key="9">
    <source>
        <dbReference type="RuleBase" id="RU003465"/>
    </source>
</evidence>
<keyword evidence="7 9" id="KW-0904">Protein phosphatase</keyword>
<gene>
    <name evidence="12" type="ORF">PPYR_11786</name>
</gene>
<dbReference type="InParanoid" id="A0A1Y1K8D3"/>
<evidence type="ECO:0000313" key="12">
    <source>
        <dbReference type="EMBL" id="KAB0794947.1"/>
    </source>
</evidence>
<dbReference type="PROSITE" id="PS51746">
    <property type="entry name" value="PPM_2"/>
    <property type="match status" value="1"/>
</dbReference>